<dbReference type="KEGG" id="bmx:BMS_0773"/>
<evidence type="ECO:0000313" key="2">
    <source>
        <dbReference type="Proteomes" id="UP000008963"/>
    </source>
</evidence>
<gene>
    <name evidence="1" type="ordered locus">BMS_0773</name>
</gene>
<dbReference type="OrthoDB" id="5298189at2"/>
<protein>
    <recommendedName>
        <fullName evidence="3">Helix-turn-helix domain-containing protein</fullName>
    </recommendedName>
</protein>
<dbReference type="RefSeq" id="WP_014243461.1">
    <property type="nucleotide sequence ID" value="NC_016620.1"/>
</dbReference>
<dbReference type="Gene3D" id="1.10.10.10">
    <property type="entry name" value="Winged helix-like DNA-binding domain superfamily/Winged helix DNA-binding domain"/>
    <property type="match status" value="1"/>
</dbReference>
<name>E1X5V9_HALMS</name>
<evidence type="ECO:0008006" key="3">
    <source>
        <dbReference type="Google" id="ProtNLM"/>
    </source>
</evidence>
<dbReference type="Pfam" id="PF13730">
    <property type="entry name" value="HTH_36"/>
    <property type="match status" value="1"/>
</dbReference>
<reference evidence="2" key="1">
    <citation type="journal article" date="2013" name="ISME J.">
        <title>A small predatory core genome in the divergent marine Bacteriovorax marinus SJ and the terrestrial Bdellovibrio bacteriovorus.</title>
        <authorList>
            <person name="Crossman L.C."/>
            <person name="Chen H."/>
            <person name="Cerdeno-Tarraga A.M."/>
            <person name="Brooks K."/>
            <person name="Quail M.A."/>
            <person name="Pineiro S.A."/>
            <person name="Hobley L."/>
            <person name="Sockett R.E."/>
            <person name="Bentley S.D."/>
            <person name="Parkhill J."/>
            <person name="Williams H.N."/>
            <person name="Stine O.C."/>
        </authorList>
    </citation>
    <scope>NUCLEOTIDE SEQUENCE [LARGE SCALE GENOMIC DNA]</scope>
    <source>
        <strain evidence="2">ATCC BAA-682 / DSM 15412 / SJ</strain>
    </source>
</reference>
<proteinExistence type="predicted"/>
<dbReference type="InterPro" id="IPR036388">
    <property type="entry name" value="WH-like_DNA-bd_sf"/>
</dbReference>
<accession>E1X5V9</accession>
<sequence>MALKKNFTQIPNEIFQSKTLSLKAIGIYAYLKYKSYCGNGQRLFPSQKGIMKDLKIGSDNTLRKLITELVENDFLTVKKGSIYTGNSQYKLLVPKKCGDNSS</sequence>
<dbReference type="STRING" id="862908.BMS_0773"/>
<keyword evidence="2" id="KW-1185">Reference proteome</keyword>
<dbReference type="AlphaFoldDB" id="E1X5V9"/>
<dbReference type="PATRIC" id="fig|862908.3.peg.742"/>
<evidence type="ECO:0000313" key="1">
    <source>
        <dbReference type="EMBL" id="CBW25676.1"/>
    </source>
</evidence>
<dbReference type="HOGENOM" id="CLU_2273436_0_0_7"/>
<dbReference type="EMBL" id="FQ312005">
    <property type="protein sequence ID" value="CBW25676.1"/>
    <property type="molecule type" value="Genomic_DNA"/>
</dbReference>
<organism evidence="1 2">
    <name type="scientific">Halobacteriovorax marinus (strain ATCC BAA-682 / DSM 15412 / SJ)</name>
    <name type="common">Bacteriovorax marinus</name>
    <dbReference type="NCBI Taxonomy" id="862908"/>
    <lineage>
        <taxon>Bacteria</taxon>
        <taxon>Pseudomonadati</taxon>
        <taxon>Bdellovibrionota</taxon>
        <taxon>Bacteriovoracia</taxon>
        <taxon>Bacteriovoracales</taxon>
        <taxon>Halobacteriovoraceae</taxon>
        <taxon>Halobacteriovorax</taxon>
    </lineage>
</organism>
<dbReference type="Proteomes" id="UP000008963">
    <property type="component" value="Chromosome"/>
</dbReference>